<dbReference type="FunFam" id="2.70.70.10:FF:000002">
    <property type="entry name" value="Murein DD-endopeptidase MepM"/>
    <property type="match status" value="1"/>
</dbReference>
<dbReference type="GO" id="GO:0004222">
    <property type="term" value="F:metalloendopeptidase activity"/>
    <property type="evidence" value="ECO:0007669"/>
    <property type="project" value="TreeGrafter"/>
</dbReference>
<dbReference type="CDD" id="cd12797">
    <property type="entry name" value="M23_peptidase"/>
    <property type="match status" value="1"/>
</dbReference>
<evidence type="ECO:0000259" key="10">
    <source>
        <dbReference type="Pfam" id="PF01551"/>
    </source>
</evidence>
<feature type="domain" description="M23ase beta-sheet core" evidence="10">
    <location>
        <begin position="351"/>
        <end position="447"/>
    </location>
</feature>
<keyword evidence="3" id="KW-0645">Protease</keyword>
<comment type="subcellular location">
    <subcellularLocation>
        <location evidence="2">Cell envelope</location>
    </subcellularLocation>
</comment>
<evidence type="ECO:0000256" key="2">
    <source>
        <dbReference type="ARBA" id="ARBA00004196"/>
    </source>
</evidence>
<feature type="compositionally biased region" description="Basic and acidic residues" evidence="8">
    <location>
        <begin position="87"/>
        <end position="98"/>
    </location>
</feature>
<evidence type="ECO:0000256" key="1">
    <source>
        <dbReference type="ARBA" id="ARBA00001947"/>
    </source>
</evidence>
<evidence type="ECO:0000256" key="8">
    <source>
        <dbReference type="SAM" id="MobiDB-lite"/>
    </source>
</evidence>
<evidence type="ECO:0000256" key="9">
    <source>
        <dbReference type="SAM" id="Phobius"/>
    </source>
</evidence>
<evidence type="ECO:0000256" key="6">
    <source>
        <dbReference type="ARBA" id="ARBA00022833"/>
    </source>
</evidence>
<keyword evidence="9" id="KW-0812">Transmembrane</keyword>
<dbReference type="Gene3D" id="2.70.70.10">
    <property type="entry name" value="Glucose Permease (Domain IIA)"/>
    <property type="match status" value="1"/>
</dbReference>
<dbReference type="SUPFAM" id="SSF51261">
    <property type="entry name" value="Duplicated hybrid motif"/>
    <property type="match status" value="1"/>
</dbReference>
<dbReference type="Pfam" id="PF19425">
    <property type="entry name" value="Csd3_N2"/>
    <property type="match status" value="1"/>
</dbReference>
<keyword evidence="9" id="KW-1133">Transmembrane helix</keyword>
<evidence type="ECO:0000256" key="5">
    <source>
        <dbReference type="ARBA" id="ARBA00022801"/>
    </source>
</evidence>
<dbReference type="AlphaFoldDB" id="A0A450S4N6"/>
<dbReference type="InterPro" id="IPR016047">
    <property type="entry name" value="M23ase_b-sheet_dom"/>
</dbReference>
<feature type="domain" description="DD-carboxypeptidase/endopeptidase Mpg-like N-terminal" evidence="12">
    <location>
        <begin position="127"/>
        <end position="186"/>
    </location>
</feature>
<dbReference type="InterPro" id="IPR045834">
    <property type="entry name" value="Csd3_N2"/>
</dbReference>
<dbReference type="InterPro" id="IPR050570">
    <property type="entry name" value="Cell_wall_metabolism_enzyme"/>
</dbReference>
<sequence length="496" mass="55862">MQNREKKQAEYLIRFRRFIGMFPWGTGSRYSRLKNALLSIAIAMIAISVLPIPLGNASSKLPLMTLEVPLREGTRGNDFPPPGNGLPEDHSQKKETHHLTLSTRIKGSGGEKKKNDGDEASPSAVRADVIKGDSLSMIFNRLDLPQSTLHNILEAGDEAKRLKNLHPGQTLQFELDEHRNVRKVSQRLDDTTVLEVALHSDGERYRSKIVTEPTETRVVFATGVIDQSLFLAGQRAGLSDKVIMEMVGIFAWDVDFALNVRTGDRFALIYEQYYKDGERVRDGNVLAAEFVNQGHVFHAVRYENKKGLVDYYTPDGHSMRKQFLRTPVEFTRISSRFQRRRWHPVLHKFRAHRGVDYAAPRGTPVKVTANGRITFLGHKGGLGKAVFVQHGRKYTTVYGHLNNYAKGIRKGKILRQGQLVGYVGSTGLATGPHLHYEFRVDGAHRDPLKVKLPKADPIEARYLTDFKNQTKKLIAQLGVLSRTMLAAQPEAKRKKS</sequence>
<keyword evidence="5 13" id="KW-0378">Hydrolase</keyword>
<proteinExistence type="predicted"/>
<dbReference type="Gene3D" id="3.10.450.350">
    <property type="match status" value="2"/>
</dbReference>
<reference evidence="13" key="1">
    <citation type="submission" date="2019-02" db="EMBL/GenBank/DDBJ databases">
        <authorList>
            <person name="Gruber-Vodicka R. H."/>
            <person name="Seah K. B. B."/>
        </authorList>
    </citation>
    <scope>NUCLEOTIDE SEQUENCE</scope>
    <source>
        <strain evidence="13">BECK_DK47</strain>
    </source>
</reference>
<accession>A0A450S4N6</accession>
<evidence type="ECO:0000256" key="3">
    <source>
        <dbReference type="ARBA" id="ARBA00022670"/>
    </source>
</evidence>
<dbReference type="GO" id="GO:0046872">
    <property type="term" value="F:metal ion binding"/>
    <property type="evidence" value="ECO:0007669"/>
    <property type="project" value="UniProtKB-KW"/>
</dbReference>
<name>A0A450S4N6_9GAMM</name>
<evidence type="ECO:0000256" key="7">
    <source>
        <dbReference type="ARBA" id="ARBA00023049"/>
    </source>
</evidence>
<organism evidence="13">
    <name type="scientific">Candidatus Kentrum sp. DK</name>
    <dbReference type="NCBI Taxonomy" id="2126562"/>
    <lineage>
        <taxon>Bacteria</taxon>
        <taxon>Pseudomonadati</taxon>
        <taxon>Pseudomonadota</taxon>
        <taxon>Gammaproteobacteria</taxon>
        <taxon>Candidatus Kentrum</taxon>
    </lineage>
</organism>
<evidence type="ECO:0000259" key="12">
    <source>
        <dbReference type="Pfam" id="PF22310"/>
    </source>
</evidence>
<feature type="domain" description="Csd3-like second N-terminal" evidence="11">
    <location>
        <begin position="221"/>
        <end position="338"/>
    </location>
</feature>
<comment type="cofactor">
    <cofactor evidence="1">
        <name>Zn(2+)</name>
        <dbReference type="ChEBI" id="CHEBI:29105"/>
    </cofactor>
</comment>
<dbReference type="EMBL" id="CAADEX010000014">
    <property type="protein sequence ID" value="VFJ46790.1"/>
    <property type="molecule type" value="Genomic_DNA"/>
</dbReference>
<keyword evidence="9" id="KW-0472">Membrane</keyword>
<dbReference type="Pfam" id="PF01551">
    <property type="entry name" value="Peptidase_M23"/>
    <property type="match status" value="1"/>
</dbReference>
<feature type="region of interest" description="Disordered" evidence="8">
    <location>
        <begin position="72"/>
        <end position="124"/>
    </location>
</feature>
<dbReference type="InterPro" id="IPR054512">
    <property type="entry name" value="NMB0315-like_N"/>
</dbReference>
<dbReference type="GO" id="GO:0030313">
    <property type="term" value="C:cell envelope"/>
    <property type="evidence" value="ECO:0007669"/>
    <property type="project" value="UniProtKB-SubCell"/>
</dbReference>
<protein>
    <submittedName>
        <fullName evidence="13">Murein DD-endopeptidase MepM and murein hydrolase activator NlpD, contain LysM domain</fullName>
    </submittedName>
</protein>
<evidence type="ECO:0000259" key="11">
    <source>
        <dbReference type="Pfam" id="PF19425"/>
    </source>
</evidence>
<keyword evidence="6" id="KW-0862">Zinc</keyword>
<feature type="transmembrane region" description="Helical" evidence="9">
    <location>
        <begin position="36"/>
        <end position="54"/>
    </location>
</feature>
<dbReference type="PANTHER" id="PTHR21666">
    <property type="entry name" value="PEPTIDASE-RELATED"/>
    <property type="match status" value="1"/>
</dbReference>
<dbReference type="Pfam" id="PF22310">
    <property type="entry name" value="NMB0315_dom_I"/>
    <property type="match status" value="1"/>
</dbReference>
<keyword evidence="7" id="KW-0482">Metalloprotease</keyword>
<dbReference type="PANTHER" id="PTHR21666:SF288">
    <property type="entry name" value="CELL DIVISION PROTEIN YTFB"/>
    <property type="match status" value="1"/>
</dbReference>
<evidence type="ECO:0000313" key="13">
    <source>
        <dbReference type="EMBL" id="VFJ46790.1"/>
    </source>
</evidence>
<keyword evidence="4" id="KW-0479">Metal-binding</keyword>
<dbReference type="InterPro" id="IPR011055">
    <property type="entry name" value="Dup_hybrid_motif"/>
</dbReference>
<gene>
    <name evidence="13" type="ORF">BECKDK2373B_GA0170837_101429</name>
</gene>
<evidence type="ECO:0000256" key="4">
    <source>
        <dbReference type="ARBA" id="ARBA00022723"/>
    </source>
</evidence>
<dbReference type="GO" id="GO:0006508">
    <property type="term" value="P:proteolysis"/>
    <property type="evidence" value="ECO:0007669"/>
    <property type="project" value="UniProtKB-KW"/>
</dbReference>